<evidence type="ECO:0000259" key="3">
    <source>
        <dbReference type="Pfam" id="PF12484"/>
    </source>
</evidence>
<evidence type="ECO:0000313" key="7">
    <source>
        <dbReference type="Proteomes" id="UP001141650"/>
    </source>
</evidence>
<feature type="domain" description="PPE family C-terminal" evidence="3">
    <location>
        <begin position="321"/>
        <end position="399"/>
    </location>
</feature>
<evidence type="ECO:0000313" key="6">
    <source>
        <dbReference type="Proteomes" id="UP000192319"/>
    </source>
</evidence>
<reference evidence="4" key="2">
    <citation type="submission" date="2020-07" db="EMBL/GenBank/DDBJ databases">
        <authorList>
            <person name="Pettersson B.M.F."/>
            <person name="Behra P.R.K."/>
            <person name="Ramesh M."/>
            <person name="Das S."/>
            <person name="Dasgupta S."/>
            <person name="Kirsebom L.A."/>
        </authorList>
    </citation>
    <scope>NUCLEOTIDE SEQUENCE</scope>
    <source>
        <strain evidence="4">CCUG 55640</strain>
    </source>
</reference>
<keyword evidence="6" id="KW-1185">Reference proteome</keyword>
<organism evidence="4 7">
    <name type="scientific">Mycobacterium alsense</name>
    <dbReference type="NCBI Taxonomy" id="324058"/>
    <lineage>
        <taxon>Bacteria</taxon>
        <taxon>Bacillati</taxon>
        <taxon>Actinomycetota</taxon>
        <taxon>Actinomycetes</taxon>
        <taxon>Mycobacteriales</taxon>
        <taxon>Mycobacteriaceae</taxon>
        <taxon>Mycobacterium</taxon>
    </lineage>
</organism>
<evidence type="ECO:0000259" key="2">
    <source>
        <dbReference type="Pfam" id="PF00823"/>
    </source>
</evidence>
<dbReference type="PANTHER" id="PTHR46766">
    <property type="entry name" value="GLUTAMINE-RICH PROTEIN 2"/>
    <property type="match status" value="1"/>
</dbReference>
<gene>
    <name evidence="5" type="ORF">BST11_08005</name>
    <name evidence="4" type="ORF">H7K38_25455</name>
</gene>
<name>A0AA41XZD5_9MYCO</name>
<dbReference type="SUPFAM" id="SSF140459">
    <property type="entry name" value="PE/PPE dimer-like"/>
    <property type="match status" value="1"/>
</dbReference>
<sequence length="409" mass="39802">MDFGAIPPEINSMRMYAGPGPGSMVAAAAAWDDLAAELHSAAASYRSVIAGLTVGRWLGPSSLSMASAFGPYAAWTAGAAARAQEAASHAQLAVDIYEEAFAMTVPPAAVAANRAQLAVLVATNFFGQNSPAIALNEAEYGEMWAQDAAAMYQYAASSAEAADLTPFASAPDVTNPAGVAGQATAVSEAAAGATTQQFSLASLMSSLSSMLQGLATPASASAASTGSETAWGTLLGGTGQSGLSLSSFMTNFQDNLPAILPGYLMVAATPLYGLSSVLGMAQTMQGLAATAAQGAAEAAGDVAAAATEAAEGLGGLGAGVAGGLGQAASLGSLSVPPSWTSVIPAAHLTSAGAVLPNAGAPGGLGNVPPSLLGGLPRAAGGPQAPGPRYGQIPTVMAQPPSGGYGASIV</sequence>
<dbReference type="RefSeq" id="WP_083137393.1">
    <property type="nucleotide sequence ID" value="NZ_JACKVH010000029.1"/>
</dbReference>
<dbReference type="PANTHER" id="PTHR46766:SF1">
    <property type="entry name" value="GLUTAMINE-RICH PROTEIN 2"/>
    <property type="match status" value="1"/>
</dbReference>
<dbReference type="Pfam" id="PF12484">
    <property type="entry name" value="PPE-SVP"/>
    <property type="match status" value="1"/>
</dbReference>
<dbReference type="Pfam" id="PF00823">
    <property type="entry name" value="PPE"/>
    <property type="match status" value="1"/>
</dbReference>
<dbReference type="AlphaFoldDB" id="A0AA41XZD5"/>
<protein>
    <submittedName>
        <fullName evidence="4">PPE family protein</fullName>
    </submittedName>
</protein>
<dbReference type="GO" id="GO:0052572">
    <property type="term" value="P:response to host immune response"/>
    <property type="evidence" value="ECO:0007669"/>
    <property type="project" value="TreeGrafter"/>
</dbReference>
<reference evidence="4" key="3">
    <citation type="journal article" date="2022" name="BMC Genomics">
        <title>Comparative genome analysis of mycobacteria focusing on tRNA and non-coding RNA.</title>
        <authorList>
            <person name="Behra P.R.K."/>
            <person name="Pettersson B.M.F."/>
            <person name="Ramesh M."/>
            <person name="Das S."/>
            <person name="Dasgupta S."/>
            <person name="Kirsebom L.A."/>
        </authorList>
    </citation>
    <scope>NUCLEOTIDE SEQUENCE</scope>
    <source>
        <strain evidence="4">CCUG 55640</strain>
    </source>
</reference>
<dbReference type="InterPro" id="IPR022171">
    <property type="entry name" value="PPE_C"/>
</dbReference>
<dbReference type="FunFam" id="1.20.1260.20:FF:000001">
    <property type="entry name" value="PPE family protein PPE41"/>
    <property type="match status" value="1"/>
</dbReference>
<dbReference type="Proteomes" id="UP001141650">
    <property type="component" value="Unassembled WGS sequence"/>
</dbReference>
<comment type="caution">
    <text evidence="4">The sequence shown here is derived from an EMBL/GenBank/DDBJ whole genome shotgun (WGS) entry which is preliminary data.</text>
</comment>
<evidence type="ECO:0000256" key="1">
    <source>
        <dbReference type="ARBA" id="ARBA00010652"/>
    </source>
</evidence>
<dbReference type="EMBL" id="MVHD01000009">
    <property type="protein sequence ID" value="OQZ91536.1"/>
    <property type="molecule type" value="Genomic_DNA"/>
</dbReference>
<evidence type="ECO:0000313" key="5">
    <source>
        <dbReference type="EMBL" id="OQZ91536.1"/>
    </source>
</evidence>
<accession>A0AA41XZD5</accession>
<dbReference type="Proteomes" id="UP000192319">
    <property type="component" value="Unassembled WGS sequence"/>
</dbReference>
<proteinExistence type="inferred from homology"/>
<dbReference type="Gene3D" id="1.20.1260.20">
    <property type="entry name" value="PPE superfamily"/>
    <property type="match status" value="1"/>
</dbReference>
<feature type="domain" description="PPE" evidence="2">
    <location>
        <begin position="2"/>
        <end position="164"/>
    </location>
</feature>
<evidence type="ECO:0000313" key="4">
    <source>
        <dbReference type="EMBL" id="MCV7381964.1"/>
    </source>
</evidence>
<reference evidence="5 6" key="1">
    <citation type="submission" date="2017-02" db="EMBL/GenBank/DDBJ databases">
        <title>The new phylogeny of genus Mycobacterium.</title>
        <authorList>
            <person name="Tortoli E."/>
            <person name="Trovato A."/>
            <person name="Cirillo D.M."/>
        </authorList>
    </citation>
    <scope>NUCLEOTIDE SEQUENCE [LARGE SCALE GENOMIC DNA]</scope>
    <source>
        <strain evidence="5 6">DSM 45230</strain>
    </source>
</reference>
<dbReference type="EMBL" id="JACKVH010000029">
    <property type="protein sequence ID" value="MCV7381964.1"/>
    <property type="molecule type" value="Genomic_DNA"/>
</dbReference>
<dbReference type="InterPro" id="IPR000030">
    <property type="entry name" value="PPE_dom"/>
</dbReference>
<comment type="similarity">
    <text evidence="1">Belongs to the mycobacterial PPE family.</text>
</comment>
<dbReference type="InterPro" id="IPR038332">
    <property type="entry name" value="PPE_sf"/>
</dbReference>